<protein>
    <submittedName>
        <fullName evidence="1">DUF1488 domain-containing protein</fullName>
    </submittedName>
</protein>
<gene>
    <name evidence="1" type="ORF">SMD31_17280</name>
</gene>
<comment type="caution">
    <text evidence="1">The sequence shown here is derived from an EMBL/GenBank/DDBJ whole genome shotgun (WGS) entry which is preliminary data.</text>
</comment>
<keyword evidence="2" id="KW-1185">Reference proteome</keyword>
<dbReference type="Proteomes" id="UP001271769">
    <property type="component" value="Unassembled WGS sequence"/>
</dbReference>
<proteinExistence type="predicted"/>
<accession>A0ABU5E305</accession>
<reference evidence="1 2" key="1">
    <citation type="journal article" date="2013" name="Antonie Van Leeuwenhoek">
        <title>Dongia rigui sp. nov., isolated from freshwater of a large wetland in Korea.</title>
        <authorList>
            <person name="Baik K.S."/>
            <person name="Hwang Y.M."/>
            <person name="Choi J.S."/>
            <person name="Kwon J."/>
            <person name="Seong C.N."/>
        </authorList>
    </citation>
    <scope>NUCLEOTIDE SEQUENCE [LARGE SCALE GENOMIC DNA]</scope>
    <source>
        <strain evidence="1 2">04SU4-P</strain>
    </source>
</reference>
<dbReference type="RefSeq" id="WP_320502171.1">
    <property type="nucleotide sequence ID" value="NZ_JAXCLX010000003.1"/>
</dbReference>
<dbReference type="InterPro" id="IPR009962">
    <property type="entry name" value="DUF1488"/>
</dbReference>
<dbReference type="InterPro" id="IPR036692">
    <property type="entry name" value="Shew3726-like_sf"/>
</dbReference>
<evidence type="ECO:0000313" key="2">
    <source>
        <dbReference type="Proteomes" id="UP001271769"/>
    </source>
</evidence>
<dbReference type="Pfam" id="PF07369">
    <property type="entry name" value="DUF1488"/>
    <property type="match status" value="1"/>
</dbReference>
<dbReference type="SUPFAM" id="SSF160272">
    <property type="entry name" value="Shew3726-like"/>
    <property type="match status" value="1"/>
</dbReference>
<name>A0ABU5E305_9PROT</name>
<dbReference type="EMBL" id="JAXCLX010000003">
    <property type="protein sequence ID" value="MDY0873697.1"/>
    <property type="molecule type" value="Genomic_DNA"/>
</dbReference>
<evidence type="ECO:0000313" key="1">
    <source>
        <dbReference type="EMBL" id="MDY0873697.1"/>
    </source>
</evidence>
<organism evidence="1 2">
    <name type="scientific">Dongia rigui</name>
    <dbReference type="NCBI Taxonomy" id="940149"/>
    <lineage>
        <taxon>Bacteria</taxon>
        <taxon>Pseudomonadati</taxon>
        <taxon>Pseudomonadota</taxon>
        <taxon>Alphaproteobacteria</taxon>
        <taxon>Rhodospirillales</taxon>
        <taxon>Dongiaceae</taxon>
        <taxon>Dongia</taxon>
    </lineage>
</organism>
<sequence length="88" mass="10212">MKLSFPNVSRSYDARRKWIRFWAYDNALEVPFFLAADALTKLVPGASDDEVSLLTVFDQHRDRIFRAAERVYSRNSKGSYFLKATDMA</sequence>